<dbReference type="GO" id="GO:0031209">
    <property type="term" value="C:SCAR complex"/>
    <property type="evidence" value="ECO:0007669"/>
    <property type="project" value="TreeGrafter"/>
</dbReference>
<dbReference type="Pfam" id="PF09735">
    <property type="entry name" value="Nckap1"/>
    <property type="match status" value="1"/>
</dbReference>
<organism evidence="2 3">
    <name type="scientific">Pogona vitticeps</name>
    <name type="common">central bearded dragon</name>
    <dbReference type="NCBI Taxonomy" id="103695"/>
    <lineage>
        <taxon>Eukaryota</taxon>
        <taxon>Metazoa</taxon>
        <taxon>Chordata</taxon>
        <taxon>Craniata</taxon>
        <taxon>Vertebrata</taxon>
        <taxon>Euteleostomi</taxon>
        <taxon>Lepidosauria</taxon>
        <taxon>Squamata</taxon>
        <taxon>Bifurcata</taxon>
        <taxon>Unidentata</taxon>
        <taxon>Episquamata</taxon>
        <taxon>Toxicofera</taxon>
        <taxon>Iguania</taxon>
        <taxon>Acrodonta</taxon>
        <taxon>Agamidae</taxon>
        <taxon>Amphibolurinae</taxon>
        <taxon>Pogona</taxon>
    </lineage>
</organism>
<dbReference type="GO" id="GO:0016477">
    <property type="term" value="P:cell migration"/>
    <property type="evidence" value="ECO:0007669"/>
    <property type="project" value="TreeGrafter"/>
</dbReference>
<gene>
    <name evidence="3" type="primary">NCKAP1L</name>
</gene>
<dbReference type="InterPro" id="IPR019137">
    <property type="entry name" value="Nck-associated_protein-1"/>
</dbReference>
<name>A0A6J0SHN3_9SAUR</name>
<proteinExistence type="predicted"/>
<accession>A0A6J0SHN3</accession>
<dbReference type="InParanoid" id="A0A6J0SHN3"/>
<dbReference type="GeneID" id="110071189"/>
<protein>
    <submittedName>
        <fullName evidence="3">Nck-associated protein 1-like isoform X1</fullName>
    </submittedName>
</protein>
<reference evidence="3" key="2">
    <citation type="submission" date="2025-08" db="UniProtKB">
        <authorList>
            <consortium name="RefSeq"/>
        </authorList>
    </citation>
    <scope>IDENTIFICATION</scope>
</reference>
<evidence type="ECO:0000313" key="2">
    <source>
        <dbReference type="Proteomes" id="UP001652642"/>
    </source>
</evidence>
<dbReference type="RefSeq" id="XP_020634570.2">
    <property type="nucleotide sequence ID" value="XM_020778911.2"/>
</dbReference>
<evidence type="ECO:0000256" key="1">
    <source>
        <dbReference type="SAM" id="MobiDB-lite"/>
    </source>
</evidence>
<feature type="region of interest" description="Disordered" evidence="1">
    <location>
        <begin position="643"/>
        <end position="667"/>
    </location>
</feature>
<dbReference type="PANTHER" id="PTHR12093">
    <property type="entry name" value="NCK-ASSOCIATED PROTEIN 1"/>
    <property type="match status" value="1"/>
</dbReference>
<reference evidence="2" key="1">
    <citation type="submission" date="2025-05" db="UniProtKB">
        <authorList>
            <consortium name="RefSeq"/>
        </authorList>
    </citation>
    <scope>NUCLEOTIDE SEQUENCE [LARGE SCALE GENOMIC DNA]</scope>
</reference>
<evidence type="ECO:0000313" key="3">
    <source>
        <dbReference type="RefSeq" id="XP_020634570.2"/>
    </source>
</evidence>
<dbReference type="GO" id="GO:0030866">
    <property type="term" value="P:cortical actin cytoskeleton organization"/>
    <property type="evidence" value="ECO:0007669"/>
    <property type="project" value="TreeGrafter"/>
</dbReference>
<dbReference type="CTD" id="3071"/>
<dbReference type="PANTHER" id="PTHR12093:SF9">
    <property type="entry name" value="NCK-ASSOCIATED PROTEIN 1-LIKE"/>
    <property type="match status" value="1"/>
</dbReference>
<dbReference type="GO" id="GO:0048812">
    <property type="term" value="P:neuron projection morphogenesis"/>
    <property type="evidence" value="ECO:0007669"/>
    <property type="project" value="TreeGrafter"/>
</dbReference>
<keyword evidence="2" id="KW-1185">Reference proteome</keyword>
<dbReference type="AlphaFoldDB" id="A0A6J0SHN3"/>
<dbReference type="Proteomes" id="UP001652642">
    <property type="component" value="Chromosome 2"/>
</dbReference>
<dbReference type="GO" id="GO:0030031">
    <property type="term" value="P:cell projection assembly"/>
    <property type="evidence" value="ECO:0007669"/>
    <property type="project" value="TreeGrafter"/>
</dbReference>
<dbReference type="OrthoDB" id="548214at2759"/>
<sequence length="1130" mass="127910">MSLTSVYQHKFAEKLTILNERGKGVLVRMYNIKKTCMDSRTKPAFLSEKTMESSIKYINKKFPNLDTRSSTQHLGPVHKEKADIFRALGAYYHTFVDVMEFRDHVYELLNTIDASQCYFDIHINYDFTKNYLDLIVTYASVILLLSRIDDRKALIGLYHCTHEMIHGTSDASYPRLGQMILEYDNALRKLMEEFGPHTKAVSSALLSLHFLFARRNHSADQWRSDQLFSLISNPAGMIAPANSDTMACEYLSLEVLERWIVIGFLLCHSCLGSTQNCLDLWRAALRGSLYISLVRDEVLPIHKVTEEAFGGLKGYGKRIADAKECKEYAVTHSGQLHRGRRNYLRNAVKEMEAILANEPGLLGPKAIYVFMALSFCRDEVTWMCRHSEHVSKGKNSEEFTDSCLAELLFLMEKLRNLLRGHQAILQRYHVQYLSHFDVRVLSDVIQDLTVCPEEESVIMSSFVSSLSSLTIKQVEVKEKFNFTGLRLDWFRLQAYTSVAKSPLQLRENHDIAKVMSLVVFHTKMLDSMEEMTVETSDLSVFCFYVRHLEKLFALTMEEPSMLRYTIGFPLLCASFSHAVHPLCPEEYPHLRSCALGLCNNFLEEMAKQACTCILDICAEQCNLSEPLLPKHCAATISKARNKRTQKASSKKAEAERDKPGAESLRKDRSLTTNLDKLHLMLTELCWSFNEVSHLVMFEHTVTPAEYLSSQLETCLSRSLVRLAKPNPNSSELARPSEVLSGVQAYTTFLMSLTHRVGLDTGRLLRSVLLQQTQSLDAAGEQTLTTLYTNWYLESLLRQASMGSIVLSPAMQAFVSIPKEGEQIFSAEEFSDVSEMRALAQLLGPYGMKFLSDNLMWHITSQMVELKKLVTENMDVLVQIRSNFYQPEQMAALMPRLTAVENVLKRMTIIGEILWFRSLAQEGLREVFASHCPFLMGPIECLKEFVNSDMDIKVTLSIFELATAAGLPCDIDPALVTALSNLTKDSSSPEEDYKAACLLLVFVAVSLPVLANDPSSVYATDVDGYSNNIHCLAKAIIQVSAALFTIYNKNIETHLKEFLVLASISLLHLGQEPDRMKTKNRESLSLLINLLVEESSFLTIDMLETCFPYVLLRNAYREVSRTAALSRLPAH</sequence>
<dbReference type="KEGG" id="pvt:110071189"/>
<feature type="compositionally biased region" description="Basic and acidic residues" evidence="1">
    <location>
        <begin position="650"/>
        <end position="667"/>
    </location>
</feature>